<sequence>MHSSSSASSVAASASPSPSMCHSHKLSATPTVLHSVTKVDSDEHPFANFSSPQCCHCGWRGAHSPTCPFRRH</sequence>
<dbReference type="EMBL" id="KI925454">
    <property type="protein sequence ID" value="ETW86746.1"/>
    <property type="molecule type" value="Genomic_DNA"/>
</dbReference>
<dbReference type="AlphaFoldDB" id="W4KNX4"/>
<dbReference type="Proteomes" id="UP000030671">
    <property type="component" value="Unassembled WGS sequence"/>
</dbReference>
<gene>
    <name evidence="2" type="ORF">HETIRDRAFT_41255</name>
</gene>
<evidence type="ECO:0000313" key="3">
    <source>
        <dbReference type="Proteomes" id="UP000030671"/>
    </source>
</evidence>
<dbReference type="HOGENOM" id="CLU_197734_0_0_1"/>
<dbReference type="KEGG" id="hir:HETIRDRAFT_41255"/>
<name>W4KNX4_HETIT</name>
<dbReference type="RefSeq" id="XP_009540329.1">
    <property type="nucleotide sequence ID" value="XM_009542034.1"/>
</dbReference>
<protein>
    <submittedName>
        <fullName evidence="2">Uncharacterized protein</fullName>
    </submittedName>
</protein>
<evidence type="ECO:0000313" key="2">
    <source>
        <dbReference type="EMBL" id="ETW86746.1"/>
    </source>
</evidence>
<keyword evidence="3" id="KW-1185">Reference proteome</keyword>
<reference evidence="2 3" key="1">
    <citation type="journal article" date="2012" name="New Phytol.">
        <title>Insight into trade-off between wood decay and parasitism from the genome of a fungal forest pathogen.</title>
        <authorList>
            <person name="Olson A."/>
            <person name="Aerts A."/>
            <person name="Asiegbu F."/>
            <person name="Belbahri L."/>
            <person name="Bouzid O."/>
            <person name="Broberg A."/>
            <person name="Canback B."/>
            <person name="Coutinho P.M."/>
            <person name="Cullen D."/>
            <person name="Dalman K."/>
            <person name="Deflorio G."/>
            <person name="van Diepen L.T."/>
            <person name="Dunand C."/>
            <person name="Duplessis S."/>
            <person name="Durling M."/>
            <person name="Gonthier P."/>
            <person name="Grimwood J."/>
            <person name="Fossdal C.G."/>
            <person name="Hansson D."/>
            <person name="Henrissat B."/>
            <person name="Hietala A."/>
            <person name="Himmelstrand K."/>
            <person name="Hoffmeister D."/>
            <person name="Hogberg N."/>
            <person name="James T.Y."/>
            <person name="Karlsson M."/>
            <person name="Kohler A."/>
            <person name="Kues U."/>
            <person name="Lee Y.H."/>
            <person name="Lin Y.C."/>
            <person name="Lind M."/>
            <person name="Lindquist E."/>
            <person name="Lombard V."/>
            <person name="Lucas S."/>
            <person name="Lunden K."/>
            <person name="Morin E."/>
            <person name="Murat C."/>
            <person name="Park J."/>
            <person name="Raffaello T."/>
            <person name="Rouze P."/>
            <person name="Salamov A."/>
            <person name="Schmutz J."/>
            <person name="Solheim H."/>
            <person name="Stahlberg J."/>
            <person name="Velez H."/>
            <person name="de Vries R.P."/>
            <person name="Wiebenga A."/>
            <person name="Woodward S."/>
            <person name="Yakovlev I."/>
            <person name="Garbelotto M."/>
            <person name="Martin F."/>
            <person name="Grigoriev I.V."/>
            <person name="Stenlid J."/>
        </authorList>
    </citation>
    <scope>NUCLEOTIDE SEQUENCE [LARGE SCALE GENOMIC DNA]</scope>
    <source>
        <strain evidence="2 3">TC 32-1</strain>
    </source>
</reference>
<dbReference type="OrthoDB" id="2919358at2759"/>
<evidence type="ECO:0000256" key="1">
    <source>
        <dbReference type="SAM" id="MobiDB-lite"/>
    </source>
</evidence>
<organism evidence="2 3">
    <name type="scientific">Heterobasidion irregulare (strain TC 32-1)</name>
    <dbReference type="NCBI Taxonomy" id="747525"/>
    <lineage>
        <taxon>Eukaryota</taxon>
        <taxon>Fungi</taxon>
        <taxon>Dikarya</taxon>
        <taxon>Basidiomycota</taxon>
        <taxon>Agaricomycotina</taxon>
        <taxon>Agaricomycetes</taxon>
        <taxon>Russulales</taxon>
        <taxon>Bondarzewiaceae</taxon>
        <taxon>Heterobasidion</taxon>
        <taxon>Heterobasidion annosum species complex</taxon>
    </lineage>
</organism>
<dbReference type="InParanoid" id="W4KNX4"/>
<feature type="region of interest" description="Disordered" evidence="1">
    <location>
        <begin position="1"/>
        <end position="25"/>
    </location>
</feature>
<proteinExistence type="predicted"/>
<dbReference type="GeneID" id="20673037"/>
<feature type="compositionally biased region" description="Low complexity" evidence="1">
    <location>
        <begin position="1"/>
        <end position="19"/>
    </location>
</feature>
<accession>W4KNX4</accession>